<dbReference type="InterPro" id="IPR045351">
    <property type="entry name" value="DUF6531"/>
</dbReference>
<dbReference type="NCBIfam" id="TIGR01643">
    <property type="entry name" value="YD_repeat_2x"/>
    <property type="match status" value="2"/>
</dbReference>
<dbReference type="RefSeq" id="WP_338749320.1">
    <property type="nucleotide sequence ID" value="NZ_CP147404.1"/>
</dbReference>
<evidence type="ECO:0000313" key="3">
    <source>
        <dbReference type="Proteomes" id="UP001387364"/>
    </source>
</evidence>
<dbReference type="InterPro" id="IPR006530">
    <property type="entry name" value="YD"/>
</dbReference>
<name>A0ABZ2N208_9BACI</name>
<proteinExistence type="predicted"/>
<evidence type="ECO:0000313" key="2">
    <source>
        <dbReference type="EMBL" id="WXB91638.1"/>
    </source>
</evidence>
<gene>
    <name evidence="2" type="ORF">WDJ61_10155</name>
</gene>
<sequence>MLEQLNVVNPHFRDYTPVWNDTASSIGLYEMNNTWEENRATWQRRTQSALWTNKGGDFNSTLLSSQTIGALDTTAAEPQLFKWTIKPEIIQKWMNDPSKNLGLILKATNENAATYKKFYSGDYSGKLQYSPKLTITYYPVSRLGHEDYWSYVEHSLADGQGYTNIGTGNLVLDFTDFEISGRGNSGFSFNRTYNSKAVEDSPIGYAWSFTGSETMAEFPNGNVLYTDADGTAHTFTYDTATKTFKAPAGLYLNLIKANADAFVLTDFNGNRVVFRDLIKNPEQQGRIYPIDYEEGRNKNKITYQRQANGTLTGITDASGRTLTLEYQNGRIISTSFEGTKKTAYTYDANGNLKTSTTFKDGTTGSVTTFSYNANGDLISVLDANNQPTTYTYTDGFLTNVQLDLRQYTGHKKVKSVSDTKKY</sequence>
<accession>A0ABZ2N208</accession>
<dbReference type="EMBL" id="CP147404">
    <property type="protein sequence ID" value="WXB91638.1"/>
    <property type="molecule type" value="Genomic_DNA"/>
</dbReference>
<dbReference type="SUPFAM" id="SSF69304">
    <property type="entry name" value="Tricorn protease N-terminal domain"/>
    <property type="match status" value="1"/>
</dbReference>
<protein>
    <submittedName>
        <fullName evidence="2">DUF6531 domain-containing protein</fullName>
    </submittedName>
</protein>
<feature type="domain" description="DUF6531" evidence="1">
    <location>
        <begin position="164"/>
        <end position="235"/>
    </location>
</feature>
<dbReference type="NCBIfam" id="NF033679">
    <property type="entry name" value="DNRLRE_dom"/>
    <property type="match status" value="1"/>
</dbReference>
<organism evidence="2 3">
    <name type="scientific">Bacillus kandeliae</name>
    <dbReference type="NCBI Taxonomy" id="3129297"/>
    <lineage>
        <taxon>Bacteria</taxon>
        <taxon>Bacillati</taxon>
        <taxon>Bacillota</taxon>
        <taxon>Bacilli</taxon>
        <taxon>Bacillales</taxon>
        <taxon>Bacillaceae</taxon>
        <taxon>Bacillus</taxon>
    </lineage>
</organism>
<evidence type="ECO:0000259" key="1">
    <source>
        <dbReference type="Pfam" id="PF20148"/>
    </source>
</evidence>
<dbReference type="Gene3D" id="2.180.10.10">
    <property type="entry name" value="RHS repeat-associated core"/>
    <property type="match status" value="1"/>
</dbReference>
<reference evidence="2 3" key="1">
    <citation type="submission" date="2024-02" db="EMBL/GenBank/DDBJ databases">
        <title>Seven novel Bacillus-like species.</title>
        <authorList>
            <person name="Liu G."/>
        </authorList>
    </citation>
    <scope>NUCLEOTIDE SEQUENCE [LARGE SCALE GENOMIC DNA]</scope>
    <source>
        <strain evidence="2 3">FJAT-52991</strain>
    </source>
</reference>
<dbReference type="Pfam" id="PF05593">
    <property type="entry name" value="RHS_repeat"/>
    <property type="match status" value="2"/>
</dbReference>
<dbReference type="InterPro" id="IPR031325">
    <property type="entry name" value="RHS_repeat"/>
</dbReference>
<dbReference type="Proteomes" id="UP001387364">
    <property type="component" value="Chromosome"/>
</dbReference>
<keyword evidence="3" id="KW-1185">Reference proteome</keyword>
<dbReference type="Pfam" id="PF20148">
    <property type="entry name" value="DUF6531"/>
    <property type="match status" value="1"/>
</dbReference>